<sequence length="44" mass="4850">MLWVSLAGPRPFVDRFQTHLGHQPPDAVTPDDRAFSSQIGCDLA</sequence>
<accession>A0A0P1FUN1</accession>
<organism evidence="1 2">
    <name type="scientific">Thalassovita autumnalis</name>
    <dbReference type="NCBI Taxonomy" id="2072972"/>
    <lineage>
        <taxon>Bacteria</taxon>
        <taxon>Pseudomonadati</taxon>
        <taxon>Pseudomonadota</taxon>
        <taxon>Alphaproteobacteria</taxon>
        <taxon>Rhodobacterales</taxon>
        <taxon>Roseobacteraceae</taxon>
        <taxon>Thalassovita</taxon>
    </lineage>
</organism>
<dbReference type="EMBL" id="CYSC01000030">
    <property type="protein sequence ID" value="CUH72312.1"/>
    <property type="molecule type" value="Genomic_DNA"/>
</dbReference>
<gene>
    <name evidence="1" type="ORF">TL5120_02108</name>
</gene>
<proteinExistence type="predicted"/>
<protein>
    <submittedName>
        <fullName evidence="1">Uncharacterized protein</fullName>
    </submittedName>
</protein>
<evidence type="ECO:0000313" key="2">
    <source>
        <dbReference type="Proteomes" id="UP000051887"/>
    </source>
</evidence>
<dbReference type="Proteomes" id="UP000051887">
    <property type="component" value="Unassembled WGS sequence"/>
</dbReference>
<dbReference type="AlphaFoldDB" id="A0A0P1FUN1"/>
<evidence type="ECO:0000313" key="1">
    <source>
        <dbReference type="EMBL" id="CUH72312.1"/>
    </source>
</evidence>
<name>A0A0P1FUN1_9RHOB</name>
<reference evidence="1 2" key="1">
    <citation type="submission" date="2015-09" db="EMBL/GenBank/DDBJ databases">
        <authorList>
            <consortium name="Swine Surveillance"/>
        </authorList>
    </citation>
    <scope>NUCLEOTIDE SEQUENCE [LARGE SCALE GENOMIC DNA]</scope>
    <source>
        <strain evidence="1 2">5120</strain>
    </source>
</reference>